<reference evidence="1 2" key="1">
    <citation type="journal article" date="2019" name="Indoor Air">
        <title>Impacts of indoor surface finishes on bacterial viability.</title>
        <authorList>
            <person name="Hu J."/>
            <person name="Maamar S.B."/>
            <person name="Glawe A.J."/>
            <person name="Gottel N."/>
            <person name="Gilbert J.A."/>
            <person name="Hartmann E.M."/>
        </authorList>
    </citation>
    <scope>NUCLEOTIDE SEQUENCE [LARGE SCALE GENOMIC DNA]</scope>
    <source>
        <strain evidence="1 2">AF060A6</strain>
    </source>
</reference>
<name>A0A4S3PTF0_9BACI</name>
<organism evidence="1 2">
    <name type="scientific">Bacillus timonensis</name>
    <dbReference type="NCBI Taxonomy" id="1033734"/>
    <lineage>
        <taxon>Bacteria</taxon>
        <taxon>Bacillati</taxon>
        <taxon>Bacillota</taxon>
        <taxon>Bacilli</taxon>
        <taxon>Bacillales</taxon>
        <taxon>Bacillaceae</taxon>
        <taxon>Bacillus</taxon>
    </lineage>
</organism>
<dbReference type="STRING" id="1033734.GCA_000285535_03222"/>
<evidence type="ECO:0000313" key="2">
    <source>
        <dbReference type="Proteomes" id="UP000306477"/>
    </source>
</evidence>
<keyword evidence="2" id="KW-1185">Reference proteome</keyword>
<evidence type="ECO:0000313" key="1">
    <source>
        <dbReference type="EMBL" id="THE12734.1"/>
    </source>
</evidence>
<dbReference type="EMBL" id="SLUB01000014">
    <property type="protein sequence ID" value="THE12734.1"/>
    <property type="molecule type" value="Genomic_DNA"/>
</dbReference>
<sequence>MKMGKKDVIEEKLLRFAAPNLYQKMVDVFSSYNIHSYDIHATVVKQEKGYDLTLRFSQSFSQSVTTFVSFEQAKDPDEEFISFLKETAEKCKNQLISDYYKMIKL</sequence>
<comment type="caution">
    <text evidence="1">The sequence shown here is derived from an EMBL/GenBank/DDBJ whole genome shotgun (WGS) entry which is preliminary data.</text>
</comment>
<dbReference type="Proteomes" id="UP000306477">
    <property type="component" value="Unassembled WGS sequence"/>
</dbReference>
<gene>
    <name evidence="1" type="ORF">E1I69_10085</name>
</gene>
<protein>
    <submittedName>
        <fullName evidence="1">Uncharacterized protein</fullName>
    </submittedName>
</protein>
<proteinExistence type="predicted"/>
<dbReference type="RefSeq" id="WP_136379484.1">
    <property type="nucleotide sequence ID" value="NZ_SLUB01000014.1"/>
</dbReference>
<dbReference type="OrthoDB" id="2629255at2"/>
<dbReference type="AlphaFoldDB" id="A0A4S3PTF0"/>
<accession>A0A4S3PTF0</accession>